<gene>
    <name evidence="1" type="ORF">UT30_C0004G0012</name>
</gene>
<dbReference type="SUPFAM" id="SSF102588">
    <property type="entry name" value="LmbE-like"/>
    <property type="match status" value="1"/>
</dbReference>
<protein>
    <recommendedName>
        <fullName evidence="3">LmbE family protein</fullName>
    </recommendedName>
</protein>
<reference evidence="1 2" key="1">
    <citation type="journal article" date="2015" name="Nature">
        <title>rRNA introns, odd ribosomes, and small enigmatic genomes across a large radiation of phyla.</title>
        <authorList>
            <person name="Brown C.T."/>
            <person name="Hug L.A."/>
            <person name="Thomas B.C."/>
            <person name="Sharon I."/>
            <person name="Castelle C.J."/>
            <person name="Singh A."/>
            <person name="Wilkins M.J."/>
            <person name="Williams K.H."/>
            <person name="Banfield J.F."/>
        </authorList>
    </citation>
    <scope>NUCLEOTIDE SEQUENCE [LARGE SCALE GENOMIC DNA]</scope>
</reference>
<accession>A0A0G0ML22</accession>
<comment type="caution">
    <text evidence="1">The sequence shown here is derived from an EMBL/GenBank/DDBJ whole genome shotgun (WGS) entry which is preliminary data.</text>
</comment>
<dbReference type="PANTHER" id="PTHR12993">
    <property type="entry name" value="N-ACETYLGLUCOSAMINYL-PHOSPHATIDYLINOSITOL DE-N-ACETYLASE-RELATED"/>
    <property type="match status" value="1"/>
</dbReference>
<dbReference type="Proteomes" id="UP000033935">
    <property type="component" value="Unassembled WGS sequence"/>
</dbReference>
<evidence type="ECO:0000313" key="1">
    <source>
        <dbReference type="EMBL" id="KKR04699.1"/>
    </source>
</evidence>
<dbReference type="EMBL" id="LBWG01000004">
    <property type="protein sequence ID" value="KKR04699.1"/>
    <property type="molecule type" value="Genomic_DNA"/>
</dbReference>
<organism evidence="1 2">
    <name type="scientific">Candidatus Uhrbacteria bacterium GW2011_GWF2_39_13</name>
    <dbReference type="NCBI Taxonomy" id="1618995"/>
    <lineage>
        <taxon>Bacteria</taxon>
        <taxon>Candidatus Uhriibacteriota</taxon>
    </lineage>
</organism>
<dbReference type="Pfam" id="PF02585">
    <property type="entry name" value="PIG-L"/>
    <property type="match status" value="1"/>
</dbReference>
<sequence>MKNIASAIMAIGAHHDDNELVAGALAKHKNAGWHVVSVVMTDGRYALGKSSEENIQLREKESLDAAALLGMECEFMHLPEGNVYPLEETRNALTNIIRKHQPAIVITHPAKDYHIDHMNTSRSVLEAVYSCESVHGRGEYPPCPKPFLYYSDAWFTPFEPDEYVDISNFINLKLDMLRCHKSQIPPDWVEDDNMVGHAKLQSRTRGIEAGIKYAEAFRFVPLHARLRVSNLLGEK</sequence>
<proteinExistence type="predicted"/>
<dbReference type="AlphaFoldDB" id="A0A0G0ML22"/>
<dbReference type="InterPro" id="IPR003737">
    <property type="entry name" value="GlcNAc_PI_deacetylase-related"/>
</dbReference>
<name>A0A0G0ML22_9BACT</name>
<dbReference type="Gene3D" id="3.40.50.10320">
    <property type="entry name" value="LmbE-like"/>
    <property type="match status" value="1"/>
</dbReference>
<evidence type="ECO:0000313" key="2">
    <source>
        <dbReference type="Proteomes" id="UP000033935"/>
    </source>
</evidence>
<dbReference type="InterPro" id="IPR024078">
    <property type="entry name" value="LmbE-like_dom_sf"/>
</dbReference>
<dbReference type="GO" id="GO:0016811">
    <property type="term" value="F:hydrolase activity, acting on carbon-nitrogen (but not peptide) bonds, in linear amides"/>
    <property type="evidence" value="ECO:0007669"/>
    <property type="project" value="TreeGrafter"/>
</dbReference>
<evidence type="ECO:0008006" key="3">
    <source>
        <dbReference type="Google" id="ProtNLM"/>
    </source>
</evidence>
<dbReference type="PANTHER" id="PTHR12993:SF11">
    <property type="entry name" value="N-ACETYLGLUCOSAMINYL-PHOSPHATIDYLINOSITOL DE-N-ACETYLASE"/>
    <property type="match status" value="1"/>
</dbReference>